<feature type="domain" description="Response regulatory" evidence="3">
    <location>
        <begin position="8"/>
        <end position="130"/>
    </location>
</feature>
<dbReference type="RefSeq" id="WP_219528581.1">
    <property type="nucleotide sequence ID" value="NZ_JAHKRM010000004.1"/>
</dbReference>
<organism evidence="4 5">
    <name type="scientific">Nonomuraea guangzhouensis</name>
    <dbReference type="NCBI Taxonomy" id="1291555"/>
    <lineage>
        <taxon>Bacteria</taxon>
        <taxon>Bacillati</taxon>
        <taxon>Actinomycetota</taxon>
        <taxon>Actinomycetes</taxon>
        <taxon>Streptosporangiales</taxon>
        <taxon>Streptosporangiaceae</taxon>
        <taxon>Nonomuraea</taxon>
    </lineage>
</organism>
<feature type="region of interest" description="Disordered" evidence="2">
    <location>
        <begin position="225"/>
        <end position="256"/>
    </location>
</feature>
<comment type="caution">
    <text evidence="4">The sequence shown here is derived from an EMBL/GenBank/DDBJ whole genome shotgun (WGS) entry which is preliminary data.</text>
</comment>
<name>A0ABW4GJW0_9ACTN</name>
<proteinExistence type="predicted"/>
<keyword evidence="1" id="KW-0597">Phosphoprotein</keyword>
<sequence>MTGTHGKRVVVVDDDDISRTGIVAILSETPGVEVVAGLGHRAAAGWSYEGVDVVLVDAADERCPDDHFPGVAVVEAVRRVRSRRQTTVIVLTGHFLDGAVRRRMREARADYFYHRSQLGDAARLRAAVLAPSGAVPGPADPEEEIRLGVSAASRVNAAVAHALAEHLPERLGERAGPRSRAWLRLRERFNRQARLAAMTADGRVPDRAQSLPSLPQIARFLTWATRVKTPPPPSPPLQPLPPPSPSPPPPPSPSDE</sequence>
<dbReference type="EMBL" id="JBHUCM010000035">
    <property type="protein sequence ID" value="MFD1542895.1"/>
    <property type="molecule type" value="Genomic_DNA"/>
</dbReference>
<feature type="modified residue" description="4-aspartylphosphate" evidence="1">
    <location>
        <position position="57"/>
    </location>
</feature>
<evidence type="ECO:0000259" key="3">
    <source>
        <dbReference type="PROSITE" id="PS50110"/>
    </source>
</evidence>
<dbReference type="Proteomes" id="UP001597097">
    <property type="component" value="Unassembled WGS sequence"/>
</dbReference>
<evidence type="ECO:0000256" key="2">
    <source>
        <dbReference type="SAM" id="MobiDB-lite"/>
    </source>
</evidence>
<keyword evidence="5" id="KW-1185">Reference proteome</keyword>
<dbReference type="PROSITE" id="PS50110">
    <property type="entry name" value="RESPONSE_REGULATORY"/>
    <property type="match status" value="1"/>
</dbReference>
<evidence type="ECO:0000313" key="4">
    <source>
        <dbReference type="EMBL" id="MFD1542895.1"/>
    </source>
</evidence>
<evidence type="ECO:0000313" key="5">
    <source>
        <dbReference type="Proteomes" id="UP001597097"/>
    </source>
</evidence>
<protein>
    <recommendedName>
        <fullName evidence="3">Response regulatory domain-containing protein</fullName>
    </recommendedName>
</protein>
<feature type="compositionally biased region" description="Pro residues" evidence="2">
    <location>
        <begin position="229"/>
        <end position="256"/>
    </location>
</feature>
<reference evidence="5" key="1">
    <citation type="journal article" date="2019" name="Int. J. Syst. Evol. Microbiol.">
        <title>The Global Catalogue of Microorganisms (GCM) 10K type strain sequencing project: providing services to taxonomists for standard genome sequencing and annotation.</title>
        <authorList>
            <consortium name="The Broad Institute Genomics Platform"/>
            <consortium name="The Broad Institute Genome Sequencing Center for Infectious Disease"/>
            <person name="Wu L."/>
            <person name="Ma J."/>
        </authorList>
    </citation>
    <scope>NUCLEOTIDE SEQUENCE [LARGE SCALE GENOMIC DNA]</scope>
    <source>
        <strain evidence="5">CGMCC 1.15399</strain>
    </source>
</reference>
<dbReference type="InterPro" id="IPR001789">
    <property type="entry name" value="Sig_transdc_resp-reg_receiver"/>
</dbReference>
<accession>A0ABW4GJW0</accession>
<gene>
    <name evidence="4" type="ORF">ACFSJ0_37990</name>
</gene>
<evidence type="ECO:0000256" key="1">
    <source>
        <dbReference type="PROSITE-ProRule" id="PRU00169"/>
    </source>
</evidence>